<protein>
    <submittedName>
        <fullName evidence="4">Fumarylacetoacetase</fullName>
    </submittedName>
</protein>
<dbReference type="InterPro" id="IPR036663">
    <property type="entry name" value="Fumarylacetoacetase_C_sf"/>
</dbReference>
<dbReference type="Proteomes" id="UP000193866">
    <property type="component" value="Unassembled WGS sequence"/>
</dbReference>
<dbReference type="SUPFAM" id="SSF56529">
    <property type="entry name" value="FAH"/>
    <property type="match status" value="1"/>
</dbReference>
<evidence type="ECO:0000313" key="4">
    <source>
        <dbReference type="EMBL" id="ORW09395.1"/>
    </source>
</evidence>
<organism evidence="4 5">
    <name type="scientific">Mycolicibacter longobardus</name>
    <dbReference type="NCBI Taxonomy" id="1108812"/>
    <lineage>
        <taxon>Bacteria</taxon>
        <taxon>Bacillati</taxon>
        <taxon>Actinomycetota</taxon>
        <taxon>Actinomycetes</taxon>
        <taxon>Mycobacteriales</taxon>
        <taxon>Mycobacteriaceae</taxon>
        <taxon>Mycolicibacter</taxon>
    </lineage>
</organism>
<evidence type="ECO:0000259" key="3">
    <source>
        <dbReference type="Pfam" id="PF01557"/>
    </source>
</evidence>
<dbReference type="Gene3D" id="3.90.850.10">
    <property type="entry name" value="Fumarylacetoacetase-like, C-terminal domain"/>
    <property type="match status" value="1"/>
</dbReference>
<reference evidence="4 5" key="1">
    <citation type="submission" date="2016-01" db="EMBL/GenBank/DDBJ databases">
        <title>The new phylogeny of the genus Mycobacterium.</title>
        <authorList>
            <person name="Tarcisio F."/>
            <person name="Conor M."/>
            <person name="Antonella G."/>
            <person name="Elisabetta G."/>
            <person name="Giulia F.S."/>
            <person name="Sara T."/>
            <person name="Anna F."/>
            <person name="Clotilde B."/>
            <person name="Roberto B."/>
            <person name="Veronica D.S."/>
            <person name="Fabio R."/>
            <person name="Monica P."/>
            <person name="Olivier J."/>
            <person name="Enrico T."/>
            <person name="Nicola S."/>
        </authorList>
    </citation>
    <scope>NUCLEOTIDE SEQUENCE [LARGE SCALE GENOMIC DNA]</scope>
    <source>
        <strain evidence="4 5">DSM 45394</strain>
    </source>
</reference>
<keyword evidence="2" id="KW-0479">Metal-binding</keyword>
<dbReference type="PANTHER" id="PTHR42796:SF4">
    <property type="entry name" value="FUMARYLACETOACETATE HYDROLASE DOMAIN-CONTAINING PROTEIN 2A"/>
    <property type="match status" value="1"/>
</dbReference>
<dbReference type="OrthoDB" id="2273115at2"/>
<gene>
    <name evidence="4" type="ORF">AWC16_16365</name>
</gene>
<accession>A0A1X1YEF0</accession>
<evidence type="ECO:0000313" key="5">
    <source>
        <dbReference type="Proteomes" id="UP000193866"/>
    </source>
</evidence>
<dbReference type="GO" id="GO:0003824">
    <property type="term" value="F:catalytic activity"/>
    <property type="evidence" value="ECO:0007669"/>
    <property type="project" value="InterPro"/>
</dbReference>
<keyword evidence="5" id="KW-1185">Reference proteome</keyword>
<dbReference type="EMBL" id="LQPG01000028">
    <property type="protein sequence ID" value="ORW09395.1"/>
    <property type="molecule type" value="Genomic_DNA"/>
</dbReference>
<feature type="domain" description="Fumarylacetoacetase-like C-terminal" evidence="3">
    <location>
        <begin position="70"/>
        <end position="312"/>
    </location>
</feature>
<evidence type="ECO:0000256" key="2">
    <source>
        <dbReference type="ARBA" id="ARBA00022723"/>
    </source>
</evidence>
<comment type="similarity">
    <text evidence="1">Belongs to the FAH family.</text>
</comment>
<dbReference type="AlphaFoldDB" id="A0A1X1YEF0"/>
<dbReference type="GO" id="GO:0044281">
    <property type="term" value="P:small molecule metabolic process"/>
    <property type="evidence" value="ECO:0007669"/>
    <property type="project" value="UniProtKB-ARBA"/>
</dbReference>
<name>A0A1X1YEF0_9MYCO</name>
<evidence type="ECO:0000256" key="1">
    <source>
        <dbReference type="ARBA" id="ARBA00010211"/>
    </source>
</evidence>
<dbReference type="GO" id="GO:0046872">
    <property type="term" value="F:metal ion binding"/>
    <property type="evidence" value="ECO:0007669"/>
    <property type="project" value="UniProtKB-KW"/>
</dbReference>
<dbReference type="STRING" id="1108812.AWC16_16365"/>
<dbReference type="Pfam" id="PF01557">
    <property type="entry name" value="FAA_hydrolase"/>
    <property type="match status" value="1"/>
</dbReference>
<dbReference type="InterPro" id="IPR011234">
    <property type="entry name" value="Fumarylacetoacetase-like_C"/>
</dbReference>
<sequence>MSTSVLRTHDAWWVVTPKGAARITTDAATTADLLADAQAIEEAAASGASAEAVSVESLDLLSPVTKPCRVVAQMTNYASHVTDANMDPSSIPLTFFRKSSASISGPHDPIARPAHVRLLDYEVEIGLVVGRPIPVGTEVTDDNWTSFVAGLVVTNDVSARDIQLPQTQYYEGKSYPSFTPTGPALVLLTDEEFARFDELRLRLWVNGELRQNAKVGGDMIYPPLEALRSLSRFQDLAPGDLILTGTPVGTALSAPPKPVEIIGSMLPPTIKWRIFFGKQAKNPKYLHEGDVVEATVATDDGSIDLGAQRTPVGSGPRRL</sequence>
<dbReference type="InterPro" id="IPR051121">
    <property type="entry name" value="FAH"/>
</dbReference>
<proteinExistence type="inferred from homology"/>
<comment type="caution">
    <text evidence="4">The sequence shown here is derived from an EMBL/GenBank/DDBJ whole genome shotgun (WGS) entry which is preliminary data.</text>
</comment>
<dbReference type="PANTHER" id="PTHR42796">
    <property type="entry name" value="FUMARYLACETOACETATE HYDROLASE DOMAIN-CONTAINING PROTEIN 2A-RELATED"/>
    <property type="match status" value="1"/>
</dbReference>
<dbReference type="RefSeq" id="WP_085265592.1">
    <property type="nucleotide sequence ID" value="NZ_JACKVG010000008.1"/>
</dbReference>